<feature type="region of interest" description="Disordered" evidence="1">
    <location>
        <begin position="1"/>
        <end position="61"/>
    </location>
</feature>
<organism evidence="2 3">
    <name type="scientific">Lupinus angustifolius</name>
    <name type="common">Narrow-leaved blue lupine</name>
    <dbReference type="NCBI Taxonomy" id="3871"/>
    <lineage>
        <taxon>Eukaryota</taxon>
        <taxon>Viridiplantae</taxon>
        <taxon>Streptophyta</taxon>
        <taxon>Embryophyta</taxon>
        <taxon>Tracheophyta</taxon>
        <taxon>Spermatophyta</taxon>
        <taxon>Magnoliopsida</taxon>
        <taxon>eudicotyledons</taxon>
        <taxon>Gunneridae</taxon>
        <taxon>Pentapetalae</taxon>
        <taxon>rosids</taxon>
        <taxon>fabids</taxon>
        <taxon>Fabales</taxon>
        <taxon>Fabaceae</taxon>
        <taxon>Papilionoideae</taxon>
        <taxon>50 kb inversion clade</taxon>
        <taxon>genistoids sensu lato</taxon>
        <taxon>core genistoids</taxon>
        <taxon>Genisteae</taxon>
        <taxon>Lupinus</taxon>
    </lineage>
</organism>
<dbReference type="PANTHER" id="PTHR37259:SF2">
    <property type="entry name" value="OS07G0474300 PROTEIN"/>
    <property type="match status" value="1"/>
</dbReference>
<gene>
    <name evidence="2" type="ORF">TanjilG_05412</name>
</gene>
<proteinExistence type="predicted"/>
<dbReference type="OrthoDB" id="784446at2759"/>
<keyword evidence="3" id="KW-1185">Reference proteome</keyword>
<evidence type="ECO:0000313" key="2">
    <source>
        <dbReference type="EMBL" id="OIW14791.1"/>
    </source>
</evidence>
<dbReference type="PANTHER" id="PTHR37259">
    <property type="entry name" value="OS07G0474300 PROTEIN"/>
    <property type="match status" value="1"/>
</dbReference>
<dbReference type="AlphaFoldDB" id="A0A1J7HPQ1"/>
<reference evidence="2 3" key="1">
    <citation type="journal article" date="2017" name="Plant Biotechnol. J.">
        <title>A comprehensive draft genome sequence for lupin (Lupinus angustifolius), an emerging health food: insights into plant-microbe interactions and legume evolution.</title>
        <authorList>
            <person name="Hane J.K."/>
            <person name="Ming Y."/>
            <person name="Kamphuis L.G."/>
            <person name="Nelson M.N."/>
            <person name="Garg G."/>
            <person name="Atkins C.A."/>
            <person name="Bayer P.E."/>
            <person name="Bravo A."/>
            <person name="Bringans S."/>
            <person name="Cannon S."/>
            <person name="Edwards D."/>
            <person name="Foley R."/>
            <person name="Gao L.L."/>
            <person name="Harrison M.J."/>
            <person name="Huang W."/>
            <person name="Hurgobin B."/>
            <person name="Li S."/>
            <person name="Liu C.W."/>
            <person name="McGrath A."/>
            <person name="Morahan G."/>
            <person name="Murray J."/>
            <person name="Weller J."/>
            <person name="Jian J."/>
            <person name="Singh K.B."/>
        </authorList>
    </citation>
    <scope>NUCLEOTIDE SEQUENCE [LARGE SCALE GENOMIC DNA]</scope>
    <source>
        <strain evidence="3">cv. Tanjil</strain>
        <tissue evidence="2">Whole plant</tissue>
    </source>
</reference>
<protein>
    <submittedName>
        <fullName evidence="2">Uncharacterized protein</fullName>
    </submittedName>
</protein>
<evidence type="ECO:0000256" key="1">
    <source>
        <dbReference type="SAM" id="MobiDB-lite"/>
    </source>
</evidence>
<accession>A0A1J7HPQ1</accession>
<sequence>MYSAIPKMKSSIRKPPLPTSPRRLRPRRDLHSSTPLQTPTGSLAKYQKQPTRSMEVEEPSALRPEYRTISCELSALAKMVRDEFSKADAEKANAANVEAGGVFQRGRFYDEYSARRNERLKRKKGVIVDEVKPANAHGIGLGVNFESAKKGSARKFGTIRKSVSAAYSMEMESVAETPRYMLRSRSKENKKPPLPAASSVLGDKRKIGARVGRN</sequence>
<dbReference type="Gramene" id="OIW14791">
    <property type="protein sequence ID" value="OIW14791"/>
    <property type="gene ID" value="TanjilG_05412"/>
</dbReference>
<name>A0A1J7HPQ1_LUPAN</name>
<dbReference type="OMA" id="YSMERNE"/>
<dbReference type="STRING" id="3871.A0A1J7HPQ1"/>
<dbReference type="KEGG" id="lang:109343996"/>
<feature type="region of interest" description="Disordered" evidence="1">
    <location>
        <begin position="182"/>
        <end position="214"/>
    </location>
</feature>
<evidence type="ECO:0000313" key="3">
    <source>
        <dbReference type="Proteomes" id="UP000188354"/>
    </source>
</evidence>
<dbReference type="Proteomes" id="UP000188354">
    <property type="component" value="Chromosome LG03"/>
</dbReference>
<dbReference type="EMBL" id="CM007363">
    <property type="protein sequence ID" value="OIW14791.1"/>
    <property type="molecule type" value="Genomic_DNA"/>
</dbReference>